<feature type="domain" description="4Fe-4S ferredoxin-type" evidence="4">
    <location>
        <begin position="43"/>
        <end position="73"/>
    </location>
</feature>
<name>A0A4Q9KM53_PROTD</name>
<keyword evidence="2" id="KW-0408">Iron</keyword>
<dbReference type="RefSeq" id="WP_131172125.1">
    <property type="nucleotide sequence ID" value="NZ_FXTL01000009.1"/>
</dbReference>
<dbReference type="EMBL" id="SDMR01000009">
    <property type="protein sequence ID" value="TBT94809.1"/>
    <property type="molecule type" value="Genomic_DNA"/>
</dbReference>
<dbReference type="PANTHER" id="PTHR43193">
    <property type="match status" value="1"/>
</dbReference>
<keyword evidence="3" id="KW-0411">Iron-sulfur</keyword>
<proteinExistence type="predicted"/>
<dbReference type="PROSITE" id="PS51379">
    <property type="entry name" value="4FE4S_FER_2"/>
    <property type="match status" value="2"/>
</dbReference>
<dbReference type="PANTHER" id="PTHR43193:SF2">
    <property type="entry name" value="POLYFERREDOXIN PROTEIN FWDF"/>
    <property type="match status" value="1"/>
</dbReference>
<evidence type="ECO:0000256" key="3">
    <source>
        <dbReference type="ARBA" id="ARBA00023014"/>
    </source>
</evidence>
<dbReference type="GO" id="GO:0051536">
    <property type="term" value="F:iron-sulfur cluster binding"/>
    <property type="evidence" value="ECO:0007669"/>
    <property type="project" value="UniProtKB-KW"/>
</dbReference>
<sequence>MAKGSAAFEGELCKGCGLCVNACPQHALEMDQTVINRKGYHPAHFIAGREHECIGCAMCAVMCPDQGIEVEKFDRVTPSDAEAKG</sequence>
<gene>
    <name evidence="5" type="ORF">ET996_08455</name>
</gene>
<evidence type="ECO:0000256" key="2">
    <source>
        <dbReference type="ARBA" id="ARBA00023004"/>
    </source>
</evidence>
<organism evidence="5 6">
    <name type="scientific">Propioniciclava tarda</name>
    <dbReference type="NCBI Taxonomy" id="433330"/>
    <lineage>
        <taxon>Bacteria</taxon>
        <taxon>Bacillati</taxon>
        <taxon>Actinomycetota</taxon>
        <taxon>Actinomycetes</taxon>
        <taxon>Propionibacteriales</taxon>
        <taxon>Propionibacteriaceae</taxon>
        <taxon>Propioniciclava</taxon>
    </lineage>
</organism>
<accession>A0A4Q9KM53</accession>
<dbReference type="InterPro" id="IPR017900">
    <property type="entry name" value="4Fe4S_Fe_S_CS"/>
</dbReference>
<comment type="caution">
    <text evidence="5">The sequence shown here is derived from an EMBL/GenBank/DDBJ whole genome shotgun (WGS) entry which is preliminary data.</text>
</comment>
<dbReference type="AlphaFoldDB" id="A0A4Q9KM53"/>
<feature type="domain" description="4Fe-4S ferredoxin-type" evidence="4">
    <location>
        <begin position="4"/>
        <end position="33"/>
    </location>
</feature>
<keyword evidence="6" id="KW-1185">Reference proteome</keyword>
<evidence type="ECO:0000259" key="4">
    <source>
        <dbReference type="PROSITE" id="PS51379"/>
    </source>
</evidence>
<dbReference type="InterPro" id="IPR052977">
    <property type="entry name" value="Polyferredoxin-like_ET"/>
</dbReference>
<dbReference type="InterPro" id="IPR017896">
    <property type="entry name" value="4Fe4S_Fe-S-bd"/>
</dbReference>
<evidence type="ECO:0000313" key="6">
    <source>
        <dbReference type="Proteomes" id="UP000291933"/>
    </source>
</evidence>
<dbReference type="PROSITE" id="PS00198">
    <property type="entry name" value="4FE4S_FER_1"/>
    <property type="match status" value="2"/>
</dbReference>
<dbReference type="Gene3D" id="3.30.70.3270">
    <property type="match status" value="1"/>
</dbReference>
<keyword evidence="1" id="KW-0479">Metal-binding</keyword>
<evidence type="ECO:0000313" key="5">
    <source>
        <dbReference type="EMBL" id="TBT94809.1"/>
    </source>
</evidence>
<dbReference type="OrthoDB" id="9804391at2"/>
<dbReference type="Pfam" id="PF12838">
    <property type="entry name" value="Fer4_7"/>
    <property type="match status" value="1"/>
</dbReference>
<dbReference type="Gene3D" id="3.30.70.20">
    <property type="match status" value="1"/>
</dbReference>
<evidence type="ECO:0000256" key="1">
    <source>
        <dbReference type="ARBA" id="ARBA00022723"/>
    </source>
</evidence>
<dbReference type="Proteomes" id="UP000291933">
    <property type="component" value="Unassembled WGS sequence"/>
</dbReference>
<reference evidence="5 6" key="1">
    <citation type="submission" date="2019-01" db="EMBL/GenBank/DDBJ databases">
        <title>Lactibacter flavus gen. nov., sp. nov., a novel bacterium of the family Propionibacteriaceae isolated from raw milk and dairy products.</title>
        <authorList>
            <person name="Huptas C."/>
            <person name="Wenning M."/>
            <person name="Breitenwieser F."/>
            <person name="Doll E."/>
            <person name="Von Neubeck M."/>
            <person name="Busse H.-J."/>
            <person name="Scherer S."/>
        </authorList>
    </citation>
    <scope>NUCLEOTIDE SEQUENCE [LARGE SCALE GENOMIC DNA]</scope>
    <source>
        <strain evidence="5 6">DSM 22130</strain>
    </source>
</reference>
<dbReference type="GO" id="GO:0046872">
    <property type="term" value="F:metal ion binding"/>
    <property type="evidence" value="ECO:0007669"/>
    <property type="project" value="UniProtKB-KW"/>
</dbReference>
<dbReference type="SUPFAM" id="SSF54862">
    <property type="entry name" value="4Fe-4S ferredoxins"/>
    <property type="match status" value="1"/>
</dbReference>
<protein>
    <submittedName>
        <fullName evidence="5">4Fe-4S dicluster domain-containing protein</fullName>
    </submittedName>
</protein>